<keyword evidence="2 4" id="KW-0547">Nucleotide-binding</keyword>
<feature type="binding site" evidence="4">
    <location>
        <position position="25"/>
    </location>
    <ligand>
        <name>substrate</name>
    </ligand>
</feature>
<dbReference type="Gene3D" id="3.40.50.10420">
    <property type="entry name" value="NagB/RpiA/CoA transferase-like"/>
    <property type="match status" value="1"/>
</dbReference>
<evidence type="ECO:0000256" key="4">
    <source>
        <dbReference type="PIRSR" id="PIRSR006806-1"/>
    </source>
</evidence>
<reference evidence="6" key="1">
    <citation type="submission" date="2013-08" db="EMBL/GenBank/DDBJ databases">
        <authorList>
            <person name="Durkin A.S."/>
            <person name="Haft D.R."/>
            <person name="McCorrison J."/>
            <person name="Torralba M."/>
            <person name="Gillis M."/>
            <person name="Haft D.H."/>
            <person name="Methe B."/>
            <person name="Sutton G."/>
            <person name="Nelson K.E."/>
        </authorList>
    </citation>
    <scope>NUCLEOTIDE SEQUENCE [LARGE SCALE GENOMIC DNA]</scope>
    <source>
        <strain evidence="6">F0233</strain>
    </source>
</reference>
<evidence type="ECO:0000256" key="3">
    <source>
        <dbReference type="ARBA" id="ARBA00022840"/>
    </source>
</evidence>
<dbReference type="AlphaFoldDB" id="U2S2V1"/>
<evidence type="ECO:0000256" key="2">
    <source>
        <dbReference type="ARBA" id="ARBA00022741"/>
    </source>
</evidence>
<dbReference type="PIRSF" id="PIRSF006806">
    <property type="entry name" value="FTHF_cligase"/>
    <property type="match status" value="1"/>
</dbReference>
<keyword evidence="3 4" id="KW-0067">ATP-binding</keyword>
<dbReference type="GO" id="GO:0030272">
    <property type="term" value="F:5-formyltetrahydrofolate cyclo-ligase activity"/>
    <property type="evidence" value="ECO:0007669"/>
    <property type="project" value="UniProtKB-EC"/>
</dbReference>
<comment type="similarity">
    <text evidence="1 5">Belongs to the 5-formyltetrahydrofolate cyclo-ligase family.</text>
</comment>
<dbReference type="Pfam" id="PF01812">
    <property type="entry name" value="5-FTHF_cyc-lig"/>
    <property type="match status" value="1"/>
</dbReference>
<feature type="binding site" evidence="4">
    <location>
        <begin position="114"/>
        <end position="122"/>
    </location>
    <ligand>
        <name>ATP</name>
        <dbReference type="ChEBI" id="CHEBI:30616"/>
    </ligand>
</feature>
<dbReference type="Proteomes" id="UP000017052">
    <property type="component" value="Unassembled WGS sequence"/>
</dbReference>
<dbReference type="RefSeq" id="WP_021796899.1">
    <property type="nucleotide sequence ID" value="NZ_ACVN02000095.1"/>
</dbReference>
<dbReference type="GO" id="GO:0046872">
    <property type="term" value="F:metal ion binding"/>
    <property type="evidence" value="ECO:0007669"/>
    <property type="project" value="UniProtKB-KW"/>
</dbReference>
<protein>
    <recommendedName>
        <fullName evidence="5">5-formyltetrahydrofolate cyclo-ligase</fullName>
        <ecNumber evidence="5">6.3.3.2</ecNumber>
    </recommendedName>
</protein>
<dbReference type="GO" id="GO:0035999">
    <property type="term" value="P:tetrahydrofolate interconversion"/>
    <property type="evidence" value="ECO:0007669"/>
    <property type="project" value="TreeGrafter"/>
</dbReference>
<evidence type="ECO:0000256" key="1">
    <source>
        <dbReference type="ARBA" id="ARBA00010638"/>
    </source>
</evidence>
<gene>
    <name evidence="6" type="ORF">HMPREF0682_0582</name>
</gene>
<name>U2S2V1_9ACTN</name>
<evidence type="ECO:0000313" key="6">
    <source>
        <dbReference type="EMBL" id="ERK60033.1"/>
    </source>
</evidence>
<dbReference type="PANTHER" id="PTHR23407">
    <property type="entry name" value="ATPASE INHIBITOR/5-FORMYLTETRAHYDROFOLATE CYCLO-LIGASE"/>
    <property type="match status" value="1"/>
</dbReference>
<comment type="catalytic activity">
    <reaction evidence="5">
        <text>(6S)-5-formyl-5,6,7,8-tetrahydrofolate + ATP = (6R)-5,10-methenyltetrahydrofolate + ADP + phosphate</text>
        <dbReference type="Rhea" id="RHEA:10488"/>
        <dbReference type="ChEBI" id="CHEBI:30616"/>
        <dbReference type="ChEBI" id="CHEBI:43474"/>
        <dbReference type="ChEBI" id="CHEBI:57455"/>
        <dbReference type="ChEBI" id="CHEBI:57457"/>
        <dbReference type="ChEBI" id="CHEBI:456216"/>
        <dbReference type="EC" id="6.3.3.2"/>
    </reaction>
</comment>
<dbReference type="GO" id="GO:0005524">
    <property type="term" value="F:ATP binding"/>
    <property type="evidence" value="ECO:0007669"/>
    <property type="project" value="UniProtKB-KW"/>
</dbReference>
<dbReference type="InterPro" id="IPR037171">
    <property type="entry name" value="NagB/RpiA_transferase-like"/>
</dbReference>
<keyword evidence="5" id="KW-0460">Magnesium</keyword>
<dbReference type="EC" id="6.3.3.2" evidence="5"/>
<dbReference type="SUPFAM" id="SSF100950">
    <property type="entry name" value="NagB/RpiA/CoA transferase-like"/>
    <property type="match status" value="1"/>
</dbReference>
<dbReference type="PANTHER" id="PTHR23407:SF1">
    <property type="entry name" value="5-FORMYLTETRAHYDROFOLATE CYCLO-LIGASE"/>
    <property type="match status" value="1"/>
</dbReference>
<keyword evidence="7" id="KW-1185">Reference proteome</keyword>
<accession>U2S2V1</accession>
<evidence type="ECO:0000313" key="7">
    <source>
        <dbReference type="Proteomes" id="UP000017052"/>
    </source>
</evidence>
<comment type="cofactor">
    <cofactor evidence="5">
        <name>Mg(2+)</name>
        <dbReference type="ChEBI" id="CHEBI:18420"/>
    </cofactor>
</comment>
<proteinExistence type="inferred from homology"/>
<dbReference type="NCBIfam" id="TIGR02727">
    <property type="entry name" value="MTHFS_bact"/>
    <property type="match status" value="1"/>
</dbReference>
<feature type="non-terminal residue" evidence="6">
    <location>
        <position position="1"/>
    </location>
</feature>
<dbReference type="GO" id="GO:0009396">
    <property type="term" value="P:folic acid-containing compound biosynthetic process"/>
    <property type="evidence" value="ECO:0007669"/>
    <property type="project" value="TreeGrafter"/>
</dbReference>
<evidence type="ECO:0000256" key="5">
    <source>
        <dbReference type="RuleBase" id="RU361279"/>
    </source>
</evidence>
<keyword evidence="5" id="KW-0479">Metal-binding</keyword>
<organism evidence="6 7">
    <name type="scientific">Propionibacterium acidifaciens F0233</name>
    <dbReference type="NCBI Taxonomy" id="553198"/>
    <lineage>
        <taxon>Bacteria</taxon>
        <taxon>Bacillati</taxon>
        <taxon>Actinomycetota</taxon>
        <taxon>Actinomycetes</taxon>
        <taxon>Propionibacteriales</taxon>
        <taxon>Propionibacteriaceae</taxon>
        <taxon>Propionibacterium</taxon>
    </lineage>
</organism>
<feature type="binding site" evidence="4">
    <location>
        <position position="30"/>
    </location>
    <ligand>
        <name>substrate</name>
    </ligand>
</feature>
<keyword evidence="6" id="KW-0436">Ligase</keyword>
<sequence>GARAARALALVDELLAPGSVIACYLSTAEEPGTLGLVESLRAGGHRVLAPVLGGLPDGRPRHDVAWAWYEGPEALAPGLWSIPDPTGEALPARALAQADLVLVPALGVGLDGSRVGTGGGWYDRALRHVRPGTPCWALVNDDEVAGRMPREPHDRPVDGIITSTRAVATPGP</sequence>
<comment type="caution">
    <text evidence="6">The sequence shown here is derived from an EMBL/GenBank/DDBJ whole genome shotgun (WGS) entry which is preliminary data.</text>
</comment>
<dbReference type="InterPro" id="IPR024185">
    <property type="entry name" value="FTHF_cligase-like_sf"/>
</dbReference>
<dbReference type="InterPro" id="IPR002698">
    <property type="entry name" value="FTHF_cligase"/>
</dbReference>
<dbReference type="EMBL" id="ACVN02000095">
    <property type="protein sequence ID" value="ERK60033.1"/>
    <property type="molecule type" value="Genomic_DNA"/>
</dbReference>